<dbReference type="OrthoDB" id="9761577at2"/>
<dbReference type="InterPro" id="IPR017853">
    <property type="entry name" value="GH"/>
</dbReference>
<dbReference type="GO" id="GO:0005992">
    <property type="term" value="P:trehalose biosynthetic process"/>
    <property type="evidence" value="ECO:0007669"/>
    <property type="project" value="TreeGrafter"/>
</dbReference>
<dbReference type="InterPro" id="IPR013797">
    <property type="entry name" value="Maltooligo_trehalose_synth_4"/>
</dbReference>
<dbReference type="Gene3D" id="3.20.20.80">
    <property type="entry name" value="Glycosidases"/>
    <property type="match status" value="1"/>
</dbReference>
<dbReference type="GO" id="GO:0047470">
    <property type="term" value="F:(1,4)-alpha-D-glucan 1-alpha-D-glucosylmutase activity"/>
    <property type="evidence" value="ECO:0007669"/>
    <property type="project" value="TreeGrafter"/>
</dbReference>
<dbReference type="Gene3D" id="3.30.1590.10">
    <property type="entry name" value="Maltooligosyl trehalose synthase, domain 2"/>
    <property type="match status" value="1"/>
</dbReference>
<dbReference type="InterPro" id="IPR012767">
    <property type="entry name" value="Trehalose_TreY"/>
</dbReference>
<dbReference type="GO" id="GO:0030980">
    <property type="term" value="P:alpha-glucan catabolic process"/>
    <property type="evidence" value="ECO:0007669"/>
    <property type="project" value="TreeGrafter"/>
</dbReference>
<feature type="domain" description="Glycosyl hydrolase family 13 catalytic" evidence="1">
    <location>
        <begin position="8"/>
        <end position="475"/>
    </location>
</feature>
<dbReference type="PANTHER" id="PTHR10357">
    <property type="entry name" value="ALPHA-AMYLASE FAMILY MEMBER"/>
    <property type="match status" value="1"/>
</dbReference>
<dbReference type="NCBIfam" id="TIGR02401">
    <property type="entry name" value="trehalose_TreY"/>
    <property type="match status" value="1"/>
</dbReference>
<dbReference type="CDD" id="cd11336">
    <property type="entry name" value="AmyAc_MTSase"/>
    <property type="match status" value="1"/>
</dbReference>
<evidence type="ECO:0000313" key="3">
    <source>
        <dbReference type="Proteomes" id="UP000319255"/>
    </source>
</evidence>
<proteinExistence type="predicted"/>
<gene>
    <name evidence="2" type="primary">treY</name>
    <name evidence="2" type="ORF">FJM51_19685</name>
</gene>
<protein>
    <submittedName>
        <fullName evidence="2">Malto-oligosyltrehalose synthase</fullName>
    </submittedName>
</protein>
<dbReference type="Gene3D" id="1.10.10.470">
    <property type="entry name" value="Maltooligosyl trehalose synthase, domain 4"/>
    <property type="match status" value="1"/>
</dbReference>
<keyword evidence="3" id="KW-1185">Reference proteome</keyword>
<dbReference type="EMBL" id="VFRP01000029">
    <property type="protein sequence ID" value="TPE47581.1"/>
    <property type="molecule type" value="Genomic_DNA"/>
</dbReference>
<dbReference type="AlphaFoldDB" id="A0A501WKK0"/>
<dbReference type="PANTHER" id="PTHR10357:SF216">
    <property type="entry name" value="MALTOOLIGOSYL TREHALOSE SYNTHASE-RELATED"/>
    <property type="match status" value="1"/>
</dbReference>
<dbReference type="SMART" id="SM00642">
    <property type="entry name" value="Aamy"/>
    <property type="match status" value="1"/>
</dbReference>
<name>A0A501WKK0_9RHOB</name>
<accession>A0A501WKK0</accession>
<comment type="caution">
    <text evidence="2">The sequence shown here is derived from an EMBL/GenBank/DDBJ whole genome shotgun (WGS) entry which is preliminary data.</text>
</comment>
<evidence type="ECO:0000313" key="2">
    <source>
        <dbReference type="EMBL" id="TPE47581.1"/>
    </source>
</evidence>
<dbReference type="Pfam" id="PF00128">
    <property type="entry name" value="Alpha-amylase"/>
    <property type="match status" value="1"/>
</dbReference>
<dbReference type="InterPro" id="IPR006047">
    <property type="entry name" value="GH13_cat_dom"/>
</dbReference>
<dbReference type="Gene3D" id="1.10.150.200">
    <property type="entry name" value="Maltooligosyl trehalose synthase, domain 3"/>
    <property type="match status" value="1"/>
</dbReference>
<evidence type="ECO:0000259" key="1">
    <source>
        <dbReference type="SMART" id="SM00642"/>
    </source>
</evidence>
<reference evidence="2 3" key="1">
    <citation type="submission" date="2019-06" db="EMBL/GenBank/DDBJ databases">
        <title>A novel bacterium of genus Amaricoccus, isolated from marine sediment.</title>
        <authorList>
            <person name="Huang H."/>
            <person name="Mo K."/>
            <person name="Hu Y."/>
        </authorList>
    </citation>
    <scope>NUCLEOTIDE SEQUENCE [LARGE SCALE GENOMIC DNA]</scope>
    <source>
        <strain evidence="2 3">HB172011</strain>
    </source>
</reference>
<sequence length="816" mass="87841">MQFGPGFGFADAARHAPYLARLGVSHVYCAPIFAARPGSTHGYDVIDPTRINPELGGEDGFRAMAADFRAAGLGLILDIVPNHMGVGTDNRYWQSVLREGPESPYAGWFDIDWNHPELPGKLLLPILGRCYGAALAAGDLAVKVDAEGPAVWAHETHRLPLRAEDVAALDDPAEVARLNADRGALDALIARQHWRVAKFDYDRGVINYRRFFTVSDLAGLRVELPEVFEATHRLILDLVAEGLVDGLRVDHVDGLYDPGDYCRRLRSAVSRPVRIWVEKILGADEPLPADWGTDGTTGYEFANLVDGLLVVPGALGALDDAYSGFVGRVPDVAGMVRAAKIEIMTGRMAGELDALLARIVDLARADPEARDIAPQILRAALVETVAALDVYRTYADAAGLSPADHARIDAALGRARARAPELGPEVFDFLAALLTLARPEGMPVLRRLQQLTGPVTAKGVEDTLLYRHARLIALNEVGCEPGRYAGTVAEFHAANAARARELPACLLTGSTHDTKRGEDARARIAAITQDPPAFARAASAWLGMLEDPARPIDRNEAWFFFQLLLGAWPMEWRPDRHPGVEELGAFRERVREAMLKSAREAAVNTRWVHGDPDYEAALAAFVDRALDAGPENRFLAAFRETEAALFPAGLGNALIQTALRLTAPGVPDIYRGAELWEQSLVDPDNRRPVDFSTREGMLDALDQGVGAPLLGGIEGGGPKLALIAALLAHRASAPDLYARGEYVPVAAADPRLLAFARRWNGTTLVTVARLPGTAVEPDLAALGLVGGWRDLVAPAISGDPSTAPFASAPVAVLVRP</sequence>
<dbReference type="SUPFAM" id="SSF51445">
    <property type="entry name" value="(Trans)glycosidases"/>
    <property type="match status" value="1"/>
</dbReference>
<dbReference type="Proteomes" id="UP000319255">
    <property type="component" value="Unassembled WGS sequence"/>
</dbReference>
<organism evidence="2 3">
    <name type="scientific">Amaricoccus solimangrovi</name>
    <dbReference type="NCBI Taxonomy" id="2589815"/>
    <lineage>
        <taxon>Bacteria</taxon>
        <taxon>Pseudomonadati</taxon>
        <taxon>Pseudomonadota</taxon>
        <taxon>Alphaproteobacteria</taxon>
        <taxon>Rhodobacterales</taxon>
        <taxon>Paracoccaceae</taxon>
        <taxon>Amaricoccus</taxon>
    </lineage>
</organism>